<evidence type="ECO:0000313" key="3">
    <source>
        <dbReference type="Proteomes" id="UP000829685"/>
    </source>
</evidence>
<dbReference type="Gene3D" id="1.25.40.10">
    <property type="entry name" value="Tetratricopeptide repeat domain"/>
    <property type="match status" value="1"/>
</dbReference>
<dbReference type="InterPro" id="IPR011990">
    <property type="entry name" value="TPR-like_helical_dom_sf"/>
</dbReference>
<dbReference type="PANTHER" id="PTHR38788:SF3">
    <property type="entry name" value="CLR5 DOMAIN-CONTAINING PROTEIN"/>
    <property type="match status" value="1"/>
</dbReference>
<accession>A0A9P9WIV4</accession>
<sequence length="490" mass="56198">MASNITPKRLQWAGPTDWEEKRGVITRLYSSENRPLKEVMEIMEREYGFHATMKMYKHRFKRWGVVKYVNALNARKIARLERDDDLHHSSRGALVIRPQATDIATPMASTARAKSPHPPAANGAELLPQLYTRVSSPFIRDESAFHSVKLYYDVSFGSSSTWTQVSPSSGVVEVKPNLPQIRDQLQDLHTRFRIALNKLTVKPTNPAELVEGIKIMRVAFARLPLVLASEDPILINHILDLVRRLQDSGQTYLESQLRRHIAALAQAPGQPHSTTIISRILSSGFPLDRDHRVLLTQIVVEEFRQHLGPWHFETLQLEMWYLFNREQDWQSRAHVLRRLYAKVEAGVGKDVFDDRHLDILMNLSSALLRAEEPEQVLEVTGQVFSDSARRCELDKHPDHAYNFYWLSAKALGKQDKHLEAESYVRMAMGIAKKRVQEDNDDDVTYLSAMEALVTNLRNQGRLSDADEVHNEMQTWIRNSLEKVGEKEDAT</sequence>
<evidence type="ECO:0000313" key="2">
    <source>
        <dbReference type="EMBL" id="KAI1865271.1"/>
    </source>
</evidence>
<proteinExistence type="predicted"/>
<protein>
    <recommendedName>
        <fullName evidence="1">Clr5 domain-containing protein</fullName>
    </recommendedName>
</protein>
<dbReference type="Proteomes" id="UP000829685">
    <property type="component" value="Unassembled WGS sequence"/>
</dbReference>
<gene>
    <name evidence="2" type="ORF">JX265_008318</name>
</gene>
<dbReference type="EMBL" id="JAFIMR010000022">
    <property type="protein sequence ID" value="KAI1865271.1"/>
    <property type="molecule type" value="Genomic_DNA"/>
</dbReference>
<name>A0A9P9WIV4_9PEZI</name>
<organism evidence="2 3">
    <name type="scientific">Neoarthrinium moseri</name>
    <dbReference type="NCBI Taxonomy" id="1658444"/>
    <lineage>
        <taxon>Eukaryota</taxon>
        <taxon>Fungi</taxon>
        <taxon>Dikarya</taxon>
        <taxon>Ascomycota</taxon>
        <taxon>Pezizomycotina</taxon>
        <taxon>Sordariomycetes</taxon>
        <taxon>Xylariomycetidae</taxon>
        <taxon>Amphisphaeriales</taxon>
        <taxon>Apiosporaceae</taxon>
        <taxon>Neoarthrinium</taxon>
    </lineage>
</organism>
<dbReference type="InterPro" id="IPR025676">
    <property type="entry name" value="Clr5_dom"/>
</dbReference>
<dbReference type="PANTHER" id="PTHR38788">
    <property type="entry name" value="CLR5 DOMAIN-CONTAINING PROTEIN"/>
    <property type="match status" value="1"/>
</dbReference>
<dbReference type="AlphaFoldDB" id="A0A9P9WIV4"/>
<keyword evidence="3" id="KW-1185">Reference proteome</keyword>
<reference evidence="2" key="1">
    <citation type="submission" date="2021-03" db="EMBL/GenBank/DDBJ databases">
        <title>Revisited historic fungal species revealed as producer of novel bioactive compounds through whole genome sequencing and comparative genomics.</title>
        <authorList>
            <person name="Vignolle G.A."/>
            <person name="Hochenegger N."/>
            <person name="Mach R.L."/>
            <person name="Mach-Aigner A.R."/>
            <person name="Javad Rahimi M."/>
            <person name="Salim K.A."/>
            <person name="Chan C.M."/>
            <person name="Lim L.B.L."/>
            <person name="Cai F."/>
            <person name="Druzhinina I.S."/>
            <person name="U'Ren J.M."/>
            <person name="Derntl C."/>
        </authorList>
    </citation>
    <scope>NUCLEOTIDE SEQUENCE</scope>
    <source>
        <strain evidence="2">TUCIM 5799</strain>
    </source>
</reference>
<evidence type="ECO:0000259" key="1">
    <source>
        <dbReference type="Pfam" id="PF14420"/>
    </source>
</evidence>
<feature type="domain" description="Clr5" evidence="1">
    <location>
        <begin position="16"/>
        <end position="67"/>
    </location>
</feature>
<comment type="caution">
    <text evidence="2">The sequence shown here is derived from an EMBL/GenBank/DDBJ whole genome shotgun (WGS) entry which is preliminary data.</text>
</comment>
<dbReference type="Pfam" id="PF14420">
    <property type="entry name" value="Clr5"/>
    <property type="match status" value="1"/>
</dbReference>